<organism evidence="1 2">
    <name type="scientific">Olivibacter jilunii</name>
    <dbReference type="NCBI Taxonomy" id="985016"/>
    <lineage>
        <taxon>Bacteria</taxon>
        <taxon>Pseudomonadati</taxon>
        <taxon>Bacteroidota</taxon>
        <taxon>Sphingobacteriia</taxon>
        <taxon>Sphingobacteriales</taxon>
        <taxon>Sphingobacteriaceae</taxon>
        <taxon>Olivibacter</taxon>
    </lineage>
</organism>
<evidence type="ECO:0008006" key="3">
    <source>
        <dbReference type="Google" id="ProtNLM"/>
    </source>
</evidence>
<evidence type="ECO:0000313" key="2">
    <source>
        <dbReference type="Proteomes" id="UP001597560"/>
    </source>
</evidence>
<gene>
    <name evidence="1" type="ORF">ACFS6J_15415</name>
</gene>
<keyword evidence="2" id="KW-1185">Reference proteome</keyword>
<accession>A0ABW6B5M0</accession>
<proteinExistence type="predicted"/>
<protein>
    <recommendedName>
        <fullName evidence="3">Tetratricopeptide repeat protein</fullName>
    </recommendedName>
</protein>
<dbReference type="SUPFAM" id="SSF48452">
    <property type="entry name" value="TPR-like"/>
    <property type="match status" value="1"/>
</dbReference>
<comment type="caution">
    <text evidence="1">The sequence shown here is derived from an EMBL/GenBank/DDBJ whole genome shotgun (WGS) entry which is preliminary data.</text>
</comment>
<reference evidence="2" key="1">
    <citation type="journal article" date="2019" name="Int. J. Syst. Evol. Microbiol.">
        <title>The Global Catalogue of Microorganisms (GCM) 10K type strain sequencing project: providing services to taxonomists for standard genome sequencing and annotation.</title>
        <authorList>
            <consortium name="The Broad Institute Genomics Platform"/>
            <consortium name="The Broad Institute Genome Sequencing Center for Infectious Disease"/>
            <person name="Wu L."/>
            <person name="Ma J."/>
        </authorList>
    </citation>
    <scope>NUCLEOTIDE SEQUENCE [LARGE SCALE GENOMIC DNA]</scope>
    <source>
        <strain evidence="2">KCTC 23098</strain>
    </source>
</reference>
<sequence length="145" mass="17054">MTKEKLSVKEKMTKARELEREGDMSAAVKIYKGIIQTDPLHSAAYNRLMIIYRRQKQYRDELVVIKQGIDAYEKDLWDDQMAWKKANRRSATVSRSLAKSLGLLDDKGRPTYEDPHINTWRKREAVARRKLDTEKKSEVNRLITE</sequence>
<dbReference type="Gene3D" id="1.25.40.10">
    <property type="entry name" value="Tetratricopeptide repeat domain"/>
    <property type="match status" value="1"/>
</dbReference>
<dbReference type="InterPro" id="IPR011990">
    <property type="entry name" value="TPR-like_helical_dom_sf"/>
</dbReference>
<dbReference type="EMBL" id="JBHUPA010000007">
    <property type="protein sequence ID" value="MFD2963190.1"/>
    <property type="molecule type" value="Genomic_DNA"/>
</dbReference>
<evidence type="ECO:0000313" key="1">
    <source>
        <dbReference type="EMBL" id="MFD2963190.1"/>
    </source>
</evidence>
<name>A0ABW6B5M0_9SPHI</name>
<dbReference type="Proteomes" id="UP001597560">
    <property type="component" value="Unassembled WGS sequence"/>
</dbReference>
<dbReference type="RefSeq" id="WP_377611433.1">
    <property type="nucleotide sequence ID" value="NZ_JBHUPA010000007.1"/>
</dbReference>